<protein>
    <submittedName>
        <fullName evidence="2">NADP-dependent oxidoreductase</fullName>
    </submittedName>
</protein>
<feature type="domain" description="Enoyl reductase (ER)" evidence="1">
    <location>
        <begin position="14"/>
        <end position="320"/>
    </location>
</feature>
<dbReference type="SUPFAM" id="SSF51735">
    <property type="entry name" value="NAD(P)-binding Rossmann-fold domains"/>
    <property type="match status" value="1"/>
</dbReference>
<proteinExistence type="predicted"/>
<dbReference type="PANTHER" id="PTHR11695">
    <property type="entry name" value="ALCOHOL DEHYDROGENASE RELATED"/>
    <property type="match status" value="1"/>
</dbReference>
<dbReference type="Pfam" id="PF13602">
    <property type="entry name" value="ADH_zinc_N_2"/>
    <property type="match status" value="1"/>
</dbReference>
<dbReference type="InterPro" id="IPR036291">
    <property type="entry name" value="NAD(P)-bd_dom_sf"/>
</dbReference>
<dbReference type="InterPro" id="IPR011032">
    <property type="entry name" value="GroES-like_sf"/>
</dbReference>
<dbReference type="InterPro" id="IPR013154">
    <property type="entry name" value="ADH-like_N"/>
</dbReference>
<dbReference type="InterPro" id="IPR020843">
    <property type="entry name" value="ER"/>
</dbReference>
<accession>A0ABY4MWP5</accession>
<dbReference type="SUPFAM" id="SSF50129">
    <property type="entry name" value="GroES-like"/>
    <property type="match status" value="1"/>
</dbReference>
<dbReference type="SMART" id="SM00829">
    <property type="entry name" value="PKS_ER"/>
    <property type="match status" value="1"/>
</dbReference>
<dbReference type="Pfam" id="PF08240">
    <property type="entry name" value="ADH_N"/>
    <property type="match status" value="1"/>
</dbReference>
<evidence type="ECO:0000313" key="2">
    <source>
        <dbReference type="EMBL" id="UQN14547.1"/>
    </source>
</evidence>
<dbReference type="Gene3D" id="3.90.180.10">
    <property type="entry name" value="Medium-chain alcohol dehydrogenases, catalytic domain"/>
    <property type="match status" value="1"/>
</dbReference>
<reference evidence="2" key="1">
    <citation type="submission" date="2022-05" db="EMBL/GenBank/DDBJ databases">
        <title>Complete genome sequence of toluene-degrading Gulosibacter sediminis strain ACHW.36C.</title>
        <authorList>
            <person name="Wai A.C."/>
            <person name="Lai G.K."/>
            <person name="Griffin S.D."/>
            <person name="Leung F.C."/>
        </authorList>
    </citation>
    <scope>NUCLEOTIDE SEQUENCE [LARGE SCALE GENOMIC DNA]</scope>
    <source>
        <strain evidence="2">ACHW.36C</strain>
    </source>
</reference>
<sequence>MSETMRAVVVNEFGGPEVLRLGEVPMPKVVNSDTLVRVHAAGLNPIDVKTRAGKGASGAIERMPWVPGGEFAGVVEKASYELAPFQPGDEVYGMLLTPRYQGAHGDYVSVPFMSLAHKPKSLTMLEAGGVPLAALTAWAAVVEAARVHSGQRMLVHAGAGGVGHFAVQLAAFYGADVVTTASGRNHDWLTDLGASQVIDYTSERFEEAIDEPVDVVIDLIGNVQDNTGSRSLEVLRDGGLVVNVPTGSWPTMHEETEAAGRELRASTLKLSPEGRILTTIAQLFDQGDLQTHLDASFPLSQARAAHEQLEQGHTRGKIVFDLTAE</sequence>
<evidence type="ECO:0000259" key="1">
    <source>
        <dbReference type="SMART" id="SM00829"/>
    </source>
</evidence>
<dbReference type="EMBL" id="CP097160">
    <property type="protein sequence ID" value="UQN14547.1"/>
    <property type="molecule type" value="Genomic_DNA"/>
</dbReference>
<dbReference type="Gene3D" id="3.40.50.720">
    <property type="entry name" value="NAD(P)-binding Rossmann-like Domain"/>
    <property type="match status" value="1"/>
</dbReference>
<name>A0ABY4MWP5_9MICO</name>
<dbReference type="PANTHER" id="PTHR11695:SF294">
    <property type="entry name" value="RETICULON-4-INTERACTING PROTEIN 1, MITOCHONDRIAL"/>
    <property type="match status" value="1"/>
</dbReference>
<organism evidence="2">
    <name type="scientific">Gulosibacter sediminis</name>
    <dbReference type="NCBI Taxonomy" id="1729695"/>
    <lineage>
        <taxon>Bacteria</taxon>
        <taxon>Bacillati</taxon>
        <taxon>Actinomycetota</taxon>
        <taxon>Actinomycetes</taxon>
        <taxon>Micrococcales</taxon>
        <taxon>Microbacteriaceae</taxon>
        <taxon>Gulosibacter</taxon>
    </lineage>
</organism>
<dbReference type="InterPro" id="IPR050700">
    <property type="entry name" value="YIM1/Zinc_Alcohol_DH_Fams"/>
</dbReference>
<dbReference type="CDD" id="cd05289">
    <property type="entry name" value="MDR_like_2"/>
    <property type="match status" value="1"/>
</dbReference>
<gene>
    <name evidence="2" type="ORF">M3M28_10910</name>
</gene>